<evidence type="ECO:0000313" key="6">
    <source>
        <dbReference type="EMBL" id="NGM24424.1"/>
    </source>
</evidence>
<keyword evidence="2" id="KW-0815">Transposition</keyword>
<dbReference type="Gene3D" id="3.90.350.10">
    <property type="entry name" value="Transposase Inhibitor Protein From Tn5, Chain A, domain 1"/>
    <property type="match status" value="1"/>
</dbReference>
<dbReference type="RefSeq" id="WP_164698329.1">
    <property type="nucleotide sequence ID" value="NZ_JAAIKB010000052.1"/>
</dbReference>
<dbReference type="EMBL" id="JAAIKB010000052">
    <property type="protein sequence ID" value="NGM24424.1"/>
    <property type="molecule type" value="Genomic_DNA"/>
</dbReference>
<accession>A0A6M1LY38</accession>
<dbReference type="GO" id="GO:0006313">
    <property type="term" value="P:DNA transposition"/>
    <property type="evidence" value="ECO:0007669"/>
    <property type="project" value="InterPro"/>
</dbReference>
<dbReference type="InterPro" id="IPR012337">
    <property type="entry name" value="RNaseH-like_sf"/>
</dbReference>
<feature type="domain" description="Transposase IS4-like" evidence="5">
    <location>
        <begin position="118"/>
        <end position="357"/>
    </location>
</feature>
<dbReference type="GO" id="GO:0003677">
    <property type="term" value="F:DNA binding"/>
    <property type="evidence" value="ECO:0007669"/>
    <property type="project" value="UniProtKB-KW"/>
</dbReference>
<dbReference type="InterPro" id="IPR047952">
    <property type="entry name" value="Transpos_IS4"/>
</dbReference>
<sequence length="371" mass="40439">MRRFVGVTLDARLPVDCFGEVLARLPSGIDLDDLARRHGALSRRRRVVDAASLLRLLLAAGPGGLSLRQAAAWSGLTGIASLSNPALKARLDQAGDFLDALIGAVMADRSASAGLRWHGRCLRLADGTCLHQPGRQGVDWRIHAVFDLGQSSFSHLELTDGRGAEALDRGAPVAGEIRIADRGFGRTPAMARFREASKAGADLIVRIRPGGVKLRQPDGTGFDLHRHLASLPAQVEAQDVSVLAQVVGQADMPLRLVLQRKPPAARAATEKKVRRKAQQRQQAVQPTSIAAAGWLILTTTLPQEDYPASQVLAAYRLRWQIELAFKRLKSLLHIDQLRCHSEPAIRRWIAAHLLLALLSEDISQDFLAFFP</sequence>
<keyword evidence="7" id="KW-1185">Reference proteome</keyword>
<comment type="caution">
    <text evidence="6">The sequence shown here is derived from an EMBL/GenBank/DDBJ whole genome shotgun (WGS) entry which is preliminary data.</text>
</comment>
<protein>
    <submittedName>
        <fullName evidence="6">IS4 family transposase</fullName>
    </submittedName>
</protein>
<keyword evidence="3" id="KW-0238">DNA-binding</keyword>
<dbReference type="InterPro" id="IPR002559">
    <property type="entry name" value="Transposase_11"/>
</dbReference>
<dbReference type="Pfam" id="PF01609">
    <property type="entry name" value="DDE_Tnp_1"/>
    <property type="match status" value="1"/>
</dbReference>
<organism evidence="6 7">
    <name type="scientific">Falsiroseomonas algicola</name>
    <dbReference type="NCBI Taxonomy" id="2716930"/>
    <lineage>
        <taxon>Bacteria</taxon>
        <taxon>Pseudomonadati</taxon>
        <taxon>Pseudomonadota</taxon>
        <taxon>Alphaproteobacteria</taxon>
        <taxon>Acetobacterales</taxon>
        <taxon>Roseomonadaceae</taxon>
        <taxon>Falsiroseomonas</taxon>
    </lineage>
</organism>
<dbReference type="AlphaFoldDB" id="A0A6M1LY38"/>
<dbReference type="PANTHER" id="PTHR33258">
    <property type="entry name" value="TRANSPOSASE INSL FOR INSERTION SEQUENCE ELEMENT IS186A-RELATED"/>
    <property type="match status" value="1"/>
</dbReference>
<evidence type="ECO:0000256" key="3">
    <source>
        <dbReference type="ARBA" id="ARBA00023125"/>
    </source>
</evidence>
<proteinExistence type="inferred from homology"/>
<reference evidence="6 7" key="1">
    <citation type="submission" date="2020-02" db="EMBL/GenBank/DDBJ databases">
        <authorList>
            <person name="Kim H.M."/>
            <person name="Jeon C.O."/>
        </authorList>
    </citation>
    <scope>NUCLEOTIDE SEQUENCE [LARGE SCALE GENOMIC DNA]</scope>
    <source>
        <strain evidence="6 7">PeD5</strain>
    </source>
</reference>
<comment type="similarity">
    <text evidence="1">Belongs to the transposase 11 family.</text>
</comment>
<evidence type="ECO:0000256" key="2">
    <source>
        <dbReference type="ARBA" id="ARBA00022578"/>
    </source>
</evidence>
<gene>
    <name evidence="6" type="ORF">G3576_30925</name>
</gene>
<name>A0A6M1LY38_9PROT</name>
<evidence type="ECO:0000313" key="7">
    <source>
        <dbReference type="Proteomes" id="UP000475385"/>
    </source>
</evidence>
<dbReference type="GO" id="GO:0004803">
    <property type="term" value="F:transposase activity"/>
    <property type="evidence" value="ECO:0007669"/>
    <property type="project" value="InterPro"/>
</dbReference>
<dbReference type="Proteomes" id="UP000475385">
    <property type="component" value="Unassembled WGS sequence"/>
</dbReference>
<reference evidence="6 7" key="2">
    <citation type="submission" date="2020-03" db="EMBL/GenBank/DDBJ databases">
        <title>Roseomonas stagni sp. nov., isolated from pond water in Japan.</title>
        <authorList>
            <person name="Furuhata K."/>
            <person name="Miyamoto H."/>
            <person name="Goto K."/>
        </authorList>
    </citation>
    <scope>NUCLEOTIDE SEQUENCE [LARGE SCALE GENOMIC DNA]</scope>
    <source>
        <strain evidence="6 7">PeD5</strain>
    </source>
</reference>
<evidence type="ECO:0000256" key="4">
    <source>
        <dbReference type="ARBA" id="ARBA00023172"/>
    </source>
</evidence>
<keyword evidence="4" id="KW-0233">DNA recombination</keyword>
<evidence type="ECO:0000259" key="5">
    <source>
        <dbReference type="Pfam" id="PF01609"/>
    </source>
</evidence>
<dbReference type="NCBIfam" id="NF033592">
    <property type="entry name" value="transpos_IS4_1"/>
    <property type="match status" value="1"/>
</dbReference>
<dbReference type="SUPFAM" id="SSF53098">
    <property type="entry name" value="Ribonuclease H-like"/>
    <property type="match status" value="1"/>
</dbReference>
<dbReference type="PANTHER" id="PTHR33258:SF1">
    <property type="entry name" value="TRANSPOSASE INSL FOR INSERTION SEQUENCE ELEMENT IS186A-RELATED"/>
    <property type="match status" value="1"/>
</dbReference>
<evidence type="ECO:0000256" key="1">
    <source>
        <dbReference type="ARBA" id="ARBA00010075"/>
    </source>
</evidence>